<evidence type="ECO:0000313" key="3">
    <source>
        <dbReference type="EMBL" id="RYR24226.1"/>
    </source>
</evidence>
<evidence type="ECO:0000259" key="2">
    <source>
        <dbReference type="Pfam" id="PF10536"/>
    </source>
</evidence>
<evidence type="ECO:0000256" key="1">
    <source>
        <dbReference type="SAM" id="Phobius"/>
    </source>
</evidence>
<dbReference type="GO" id="GO:0010073">
    <property type="term" value="P:meristem maintenance"/>
    <property type="evidence" value="ECO:0007669"/>
    <property type="project" value="InterPro"/>
</dbReference>
<comment type="caution">
    <text evidence="3">The sequence shown here is derived from an EMBL/GenBank/DDBJ whole genome shotgun (WGS) entry which is preliminary data.</text>
</comment>
<dbReference type="PANTHER" id="PTHR46033">
    <property type="entry name" value="PROTEIN MAIN-LIKE 2"/>
    <property type="match status" value="1"/>
</dbReference>
<reference evidence="3 4" key="1">
    <citation type="submission" date="2019-01" db="EMBL/GenBank/DDBJ databases">
        <title>Sequencing of cultivated peanut Arachis hypogaea provides insights into genome evolution and oil improvement.</title>
        <authorList>
            <person name="Chen X."/>
        </authorList>
    </citation>
    <scope>NUCLEOTIDE SEQUENCE [LARGE SCALE GENOMIC DNA]</scope>
    <source>
        <strain evidence="4">cv. Fuhuasheng</strain>
        <tissue evidence="3">Leaves</tissue>
    </source>
</reference>
<organism evidence="3 4">
    <name type="scientific">Arachis hypogaea</name>
    <name type="common">Peanut</name>
    <dbReference type="NCBI Taxonomy" id="3818"/>
    <lineage>
        <taxon>Eukaryota</taxon>
        <taxon>Viridiplantae</taxon>
        <taxon>Streptophyta</taxon>
        <taxon>Embryophyta</taxon>
        <taxon>Tracheophyta</taxon>
        <taxon>Spermatophyta</taxon>
        <taxon>Magnoliopsida</taxon>
        <taxon>eudicotyledons</taxon>
        <taxon>Gunneridae</taxon>
        <taxon>Pentapetalae</taxon>
        <taxon>rosids</taxon>
        <taxon>fabids</taxon>
        <taxon>Fabales</taxon>
        <taxon>Fabaceae</taxon>
        <taxon>Papilionoideae</taxon>
        <taxon>50 kb inversion clade</taxon>
        <taxon>dalbergioids sensu lato</taxon>
        <taxon>Dalbergieae</taxon>
        <taxon>Pterocarpus clade</taxon>
        <taxon>Arachis</taxon>
    </lineage>
</organism>
<keyword evidence="4" id="KW-1185">Reference proteome</keyword>
<evidence type="ECO:0000313" key="4">
    <source>
        <dbReference type="Proteomes" id="UP000289738"/>
    </source>
</evidence>
<keyword evidence="1" id="KW-0812">Transmembrane</keyword>
<feature type="domain" description="Aminotransferase-like plant mobile" evidence="2">
    <location>
        <begin position="2"/>
        <end position="158"/>
    </location>
</feature>
<dbReference type="Pfam" id="PF10536">
    <property type="entry name" value="PMD"/>
    <property type="match status" value="1"/>
</dbReference>
<gene>
    <name evidence="3" type="ORF">Ahy_B02g057719</name>
</gene>
<proteinExistence type="predicted"/>
<dbReference type="Proteomes" id="UP000289738">
    <property type="component" value="Chromosome B02"/>
</dbReference>
<dbReference type="InterPro" id="IPR019557">
    <property type="entry name" value="AminoTfrase-like_pln_mobile"/>
</dbReference>
<feature type="transmembrane region" description="Helical" evidence="1">
    <location>
        <begin position="141"/>
        <end position="163"/>
    </location>
</feature>
<accession>A0A445ACQ7</accession>
<dbReference type="Gramene" id="arahy.Tifrunner.gnm2.ann2.Ah12g057100.1">
    <property type="protein sequence ID" value="arahy.Tifrunner.gnm2.ann2.Ah12g057100.1-CDS-1"/>
    <property type="gene ID" value="arahy.Tifrunner.gnm2.ann2.Ah12g057100"/>
</dbReference>
<dbReference type="EMBL" id="SDMP01000012">
    <property type="protein sequence ID" value="RYR24226.1"/>
    <property type="molecule type" value="Genomic_DNA"/>
</dbReference>
<dbReference type="AlphaFoldDB" id="A0A445ACQ7"/>
<keyword evidence="1" id="KW-0472">Membrane</keyword>
<sequence length="171" mass="19770">MLEDIALIPDIPINGLPVIGTTMTSQEAMESECLHQFGVAPRTSNCRKSYIKMTWIKNVKDGIILNDRVAMEKYVKCRILLLFGSILFADKSRSAVHWKFLPLLRDFSRIHKISWGSTSLAYLYRVLCRATRFDYKEIDGLLTLLYIWAWIYMLFLAPIPSALRHFPLANQ</sequence>
<dbReference type="PANTHER" id="PTHR46033:SF8">
    <property type="entry name" value="PROTEIN MAINTENANCE OF MERISTEMS-LIKE"/>
    <property type="match status" value="1"/>
</dbReference>
<name>A0A445ACQ7_ARAHY</name>
<dbReference type="InterPro" id="IPR044824">
    <property type="entry name" value="MAIN-like"/>
</dbReference>
<protein>
    <recommendedName>
        <fullName evidence="2">Aminotransferase-like plant mobile domain-containing protein</fullName>
    </recommendedName>
</protein>
<keyword evidence="1" id="KW-1133">Transmembrane helix</keyword>